<dbReference type="RefSeq" id="WP_146685948.1">
    <property type="nucleotide sequence ID" value="NZ_LT629750.1"/>
</dbReference>
<organism evidence="2 3">
    <name type="scientific">Bradyrhizobium canariense</name>
    <dbReference type="NCBI Taxonomy" id="255045"/>
    <lineage>
        <taxon>Bacteria</taxon>
        <taxon>Pseudomonadati</taxon>
        <taxon>Pseudomonadota</taxon>
        <taxon>Alphaproteobacteria</taxon>
        <taxon>Hyphomicrobiales</taxon>
        <taxon>Nitrobacteraceae</taxon>
        <taxon>Bradyrhizobium</taxon>
    </lineage>
</organism>
<keyword evidence="3" id="KW-1185">Reference proteome</keyword>
<dbReference type="InterPro" id="IPR036188">
    <property type="entry name" value="FAD/NAD-bd_sf"/>
</dbReference>
<protein>
    <submittedName>
        <fullName evidence="2">Predicted flavoprotein CzcO associated with the cation diffusion facilitator CzcD</fullName>
    </submittedName>
</protein>
<keyword evidence="1" id="KW-0560">Oxidoreductase</keyword>
<evidence type="ECO:0000256" key="1">
    <source>
        <dbReference type="ARBA" id="ARBA00023002"/>
    </source>
</evidence>
<dbReference type="Gene3D" id="3.50.50.60">
    <property type="entry name" value="FAD/NAD(P)-binding domain"/>
    <property type="match status" value="1"/>
</dbReference>
<evidence type="ECO:0000313" key="3">
    <source>
        <dbReference type="Proteomes" id="UP000243904"/>
    </source>
</evidence>
<dbReference type="PRINTS" id="PR00368">
    <property type="entry name" value="FADPNR"/>
</dbReference>
<dbReference type="PRINTS" id="PR00469">
    <property type="entry name" value="PNDRDTASEII"/>
</dbReference>
<dbReference type="PIRSF" id="PIRSF000332">
    <property type="entry name" value="FMO"/>
    <property type="match status" value="1"/>
</dbReference>
<dbReference type="Proteomes" id="UP000243904">
    <property type="component" value="Chromosome I"/>
</dbReference>
<name>A0A1H1M7Z5_9BRAD</name>
<dbReference type="GO" id="GO:0004497">
    <property type="term" value="F:monooxygenase activity"/>
    <property type="evidence" value="ECO:0007669"/>
    <property type="project" value="TreeGrafter"/>
</dbReference>
<dbReference type="AlphaFoldDB" id="A0A1H1M7Z5"/>
<sequence length="376" mass="40936">MTPSPDAIIVGAGPAGLACAAMIRAEGLNVMVLEKADSVGSVWRRHYDRLHLHSDRKHSGLAGMEMPRTYPLYPSRQQVVEYLESYAARFDIRPVFNMAVSSVRRDGVQWRVEAGHTSMAAPVVVVATGLADAPYRPSWPGLETYQGSVVHSSEYRNPTPYAAKRVLVVGFGNSGGEIALDLTSAGVDVALAVRGPVQVLPRDLLGFPIVAWAILYRRLPARLVDLINAPVLRLALGDIEKLGLRRAARGPLQMIEENGRVPLIDVGTLDRIRDGSIKIYGAIDRLASDSVVFADGKNEKFDAIILATGFRPDLRRLMPDVEDVFDKHGMPLVTGRATSAPGLYFCGQITAATGQFREIGLEAQRIAESVKGYVRK</sequence>
<dbReference type="GO" id="GO:0050661">
    <property type="term" value="F:NADP binding"/>
    <property type="evidence" value="ECO:0007669"/>
    <property type="project" value="InterPro"/>
</dbReference>
<proteinExistence type="predicted"/>
<gene>
    <name evidence="2" type="ORF">SAMN05444158_0124</name>
</gene>
<dbReference type="GO" id="GO:0050660">
    <property type="term" value="F:flavin adenine dinucleotide binding"/>
    <property type="evidence" value="ECO:0007669"/>
    <property type="project" value="InterPro"/>
</dbReference>
<evidence type="ECO:0000313" key="2">
    <source>
        <dbReference type="EMBL" id="SDR82790.1"/>
    </source>
</evidence>
<dbReference type="PANTHER" id="PTHR43539:SF78">
    <property type="entry name" value="FLAVIN-CONTAINING MONOOXYGENASE"/>
    <property type="match status" value="1"/>
</dbReference>
<dbReference type="PANTHER" id="PTHR43539">
    <property type="entry name" value="FLAVIN-BINDING MONOOXYGENASE-LIKE PROTEIN (AFU_ORTHOLOGUE AFUA_4G09220)"/>
    <property type="match status" value="1"/>
</dbReference>
<dbReference type="InterPro" id="IPR050982">
    <property type="entry name" value="Auxin_biosynth/cation_transpt"/>
</dbReference>
<dbReference type="SUPFAM" id="SSF51905">
    <property type="entry name" value="FAD/NAD(P)-binding domain"/>
    <property type="match status" value="2"/>
</dbReference>
<dbReference type="EMBL" id="LT629750">
    <property type="protein sequence ID" value="SDR82790.1"/>
    <property type="molecule type" value="Genomic_DNA"/>
</dbReference>
<reference evidence="3" key="1">
    <citation type="submission" date="2016-10" db="EMBL/GenBank/DDBJ databases">
        <authorList>
            <person name="Varghese N."/>
            <person name="Submissions S."/>
        </authorList>
    </citation>
    <scope>NUCLEOTIDE SEQUENCE [LARGE SCALE GENOMIC DNA]</scope>
    <source>
        <strain evidence="3">GAS369</strain>
    </source>
</reference>
<dbReference type="Pfam" id="PF13738">
    <property type="entry name" value="Pyr_redox_3"/>
    <property type="match status" value="1"/>
</dbReference>
<dbReference type="GO" id="GO:0005829">
    <property type="term" value="C:cytosol"/>
    <property type="evidence" value="ECO:0007669"/>
    <property type="project" value="TreeGrafter"/>
</dbReference>
<dbReference type="InterPro" id="IPR000960">
    <property type="entry name" value="Flavin_mOase"/>
</dbReference>
<accession>A0A1H1M7Z5</accession>